<feature type="compositionally biased region" description="Polar residues" evidence="1">
    <location>
        <begin position="43"/>
        <end position="54"/>
    </location>
</feature>
<protein>
    <submittedName>
        <fullName evidence="2">23S rRNA (Guanosine(2251)-2'-O)-methyltransferase RlmB</fullName>
    </submittedName>
</protein>
<organism evidence="2 3">
    <name type="scientific">Babesia caballi</name>
    <dbReference type="NCBI Taxonomy" id="5871"/>
    <lineage>
        <taxon>Eukaryota</taxon>
        <taxon>Sar</taxon>
        <taxon>Alveolata</taxon>
        <taxon>Apicomplexa</taxon>
        <taxon>Aconoidasida</taxon>
        <taxon>Piroplasmida</taxon>
        <taxon>Babesiidae</taxon>
        <taxon>Babesia</taxon>
    </lineage>
</organism>
<feature type="region of interest" description="Disordered" evidence="1">
    <location>
        <begin position="702"/>
        <end position="723"/>
    </location>
</feature>
<feature type="compositionally biased region" description="Basic and acidic residues" evidence="1">
    <location>
        <begin position="594"/>
        <end position="616"/>
    </location>
</feature>
<feature type="compositionally biased region" description="Basic and acidic residues" evidence="1">
    <location>
        <begin position="737"/>
        <end position="764"/>
    </location>
</feature>
<evidence type="ECO:0000256" key="1">
    <source>
        <dbReference type="SAM" id="MobiDB-lite"/>
    </source>
</evidence>
<reference evidence="2 3" key="1">
    <citation type="submission" date="2021-06" db="EMBL/GenBank/DDBJ databases">
        <title>Genome sequence of Babesia caballi.</title>
        <authorList>
            <person name="Yamagishi J."/>
            <person name="Kidaka T."/>
            <person name="Ochi A."/>
        </authorList>
    </citation>
    <scope>NUCLEOTIDE SEQUENCE [LARGE SCALE GENOMIC DNA]</scope>
    <source>
        <strain evidence="2">USDA-D6B2</strain>
    </source>
</reference>
<feature type="region of interest" description="Disordered" evidence="1">
    <location>
        <begin position="594"/>
        <end position="627"/>
    </location>
</feature>
<feature type="compositionally biased region" description="Low complexity" evidence="1">
    <location>
        <begin position="137"/>
        <end position="151"/>
    </location>
</feature>
<dbReference type="EMBL" id="BPLF01000001">
    <property type="protein sequence ID" value="GIX61028.1"/>
    <property type="molecule type" value="Genomic_DNA"/>
</dbReference>
<feature type="region of interest" description="Disordered" evidence="1">
    <location>
        <begin position="1"/>
        <end position="96"/>
    </location>
</feature>
<dbReference type="RefSeq" id="XP_067713099.1">
    <property type="nucleotide sequence ID" value="XM_067856998.1"/>
</dbReference>
<proteinExistence type="predicted"/>
<accession>A0AAV4LMF2</accession>
<sequence length="776" mass="84776">MTCQSLPPEAMLSEEAQSREAERAASLWTVDPLPSGDPEDSAASMQSHAGGSNNDSDHPAFQLSSDMPSGRDSLERAANGSSSSSNKKGGPTSSAKSMIDRLKSIFKRAITHCELRYVKADELIFDDVPLEVGEEVTTPTSPDSGSSSSSTDEGDGSGHSSDNTGSDDHSAGARTQHTETDWSSADDGYNETVSMSASSIDDNCDGGDNDLVSCRSSASCGDVACDSKAENCSDLRIPICLTPKSAMSDDSSMDVDSGGSPVVVVNKPMGRREAEAMERYTLLSSGKPSAVRPKDSCTALPVLKSSVGGVSKSAQAGSSRFRRSSALLKPASRPPPDDVSAASPRDGKQKRKREVTAPEDSPPRGTYRLANDAEVLDIKSAHLIKGVVAVKPSRGGVGLRQSKLIKLPREPKKLLVDEGTEAVKDKSKGARRASGDKHSVQLTRSGLFGECMGELGDKHKLRLATGVHRSAKVPDLLTIPKIGEATQAASKTPSSDSVAVTNDSAPSQDVPATTDVAIASPSANASDKQTLEPAKDDSFFHRRHYSGRRIAACSGNLRTALVRDLHEGIPLDKYNRKFGDDRYDHSRSLRRHDDAHLSHRDKDDWDHNSPVTRDESPSQSSVGDTNLVNSHVSYRVVDRSFDGMDDYDARSVSSWRSIDYGRERDYDYYRRRCLDRYDDYGYCDRYGYEGSRYGPECDRYSSDRDRYGYEGSRYGPEGDRYGADRDRYATDWERHAPGWERRGGYSSDFHERDRPYRSRYRPDDTGYDAPRYYGGR</sequence>
<keyword evidence="3" id="KW-1185">Reference proteome</keyword>
<dbReference type="AlphaFoldDB" id="A0AAV4LMF2"/>
<evidence type="ECO:0000313" key="2">
    <source>
        <dbReference type="EMBL" id="GIX61028.1"/>
    </source>
</evidence>
<feature type="region of interest" description="Disordered" evidence="1">
    <location>
        <begin position="486"/>
        <end position="511"/>
    </location>
</feature>
<feature type="compositionally biased region" description="Polar residues" evidence="1">
    <location>
        <begin position="487"/>
        <end position="511"/>
    </location>
</feature>
<evidence type="ECO:0000313" key="3">
    <source>
        <dbReference type="Proteomes" id="UP001497744"/>
    </source>
</evidence>
<feature type="compositionally biased region" description="Polar residues" evidence="1">
    <location>
        <begin position="617"/>
        <end position="627"/>
    </location>
</feature>
<name>A0AAV4LMF2_BABCB</name>
<feature type="compositionally biased region" description="Low complexity" evidence="1">
    <location>
        <begin position="79"/>
        <end position="94"/>
    </location>
</feature>
<feature type="region of interest" description="Disordered" evidence="1">
    <location>
        <begin position="134"/>
        <end position="192"/>
    </location>
</feature>
<feature type="region of interest" description="Disordered" evidence="1">
    <location>
        <begin position="737"/>
        <end position="776"/>
    </location>
</feature>
<dbReference type="GeneID" id="94192511"/>
<feature type="compositionally biased region" description="Low complexity" evidence="1">
    <location>
        <begin position="308"/>
        <end position="319"/>
    </location>
</feature>
<gene>
    <name evidence="2" type="ORF">BcabD6B2_04630</name>
</gene>
<feature type="region of interest" description="Disordered" evidence="1">
    <location>
        <begin position="308"/>
        <end position="367"/>
    </location>
</feature>
<dbReference type="Proteomes" id="UP001497744">
    <property type="component" value="Unassembled WGS sequence"/>
</dbReference>
<comment type="caution">
    <text evidence="2">The sequence shown here is derived from an EMBL/GenBank/DDBJ whole genome shotgun (WGS) entry which is preliminary data.</text>
</comment>
<feature type="compositionally biased region" description="Basic and acidic residues" evidence="1">
    <location>
        <begin position="166"/>
        <end position="180"/>
    </location>
</feature>